<feature type="transmembrane region" description="Helical" evidence="2">
    <location>
        <begin position="117"/>
        <end position="136"/>
    </location>
</feature>
<evidence type="ECO:0000313" key="5">
    <source>
        <dbReference type="Proteomes" id="UP000316882"/>
    </source>
</evidence>
<proteinExistence type="predicted"/>
<organism evidence="4 5">
    <name type="scientific">Brevibacillus parabrevis</name>
    <dbReference type="NCBI Taxonomy" id="54914"/>
    <lineage>
        <taxon>Bacteria</taxon>
        <taxon>Bacillati</taxon>
        <taxon>Bacillota</taxon>
        <taxon>Bacilli</taxon>
        <taxon>Bacillales</taxon>
        <taxon>Paenibacillaceae</taxon>
        <taxon>Brevibacillus</taxon>
    </lineage>
</organism>
<comment type="caution">
    <text evidence="4">The sequence shown here is derived from an EMBL/GenBank/DDBJ whole genome shotgun (WGS) entry which is preliminary data.</text>
</comment>
<evidence type="ECO:0000259" key="3">
    <source>
        <dbReference type="Pfam" id="PF13559"/>
    </source>
</evidence>
<dbReference type="AlphaFoldDB" id="A0A4Y3PKV5"/>
<evidence type="ECO:0000256" key="2">
    <source>
        <dbReference type="SAM" id="Phobius"/>
    </source>
</evidence>
<keyword evidence="5" id="KW-1185">Reference proteome</keyword>
<feature type="domain" description="Protein-glutamine gamma-glutamyltransferase-like C-terminal" evidence="3">
    <location>
        <begin position="360"/>
        <end position="432"/>
    </location>
</feature>
<protein>
    <recommendedName>
        <fullName evidence="3">Protein-glutamine gamma-glutamyltransferase-like C-terminal domain-containing protein</fullName>
    </recommendedName>
</protein>
<name>A0A4Y3PKV5_BREPA</name>
<accession>A0A4Y3PKV5</accession>
<feature type="transmembrane region" description="Helical" evidence="2">
    <location>
        <begin position="67"/>
        <end position="97"/>
    </location>
</feature>
<dbReference type="RefSeq" id="WP_122966614.1">
    <property type="nucleotide sequence ID" value="NZ_BJMH01000017.1"/>
</dbReference>
<keyword evidence="2" id="KW-1133">Transmembrane helix</keyword>
<feature type="transmembrane region" description="Helical" evidence="2">
    <location>
        <begin position="286"/>
        <end position="304"/>
    </location>
</feature>
<gene>
    <name evidence="4" type="ORF">BPA01_35070</name>
</gene>
<reference evidence="4 5" key="1">
    <citation type="submission" date="2019-06" db="EMBL/GenBank/DDBJ databases">
        <title>Whole genome shotgun sequence of Brevibacillus parabrevis NBRC 12334.</title>
        <authorList>
            <person name="Hosoyama A."/>
            <person name="Uohara A."/>
            <person name="Ohji S."/>
            <person name="Ichikawa N."/>
        </authorList>
    </citation>
    <scope>NUCLEOTIDE SEQUENCE [LARGE SCALE GENOMIC DNA]</scope>
    <source>
        <strain evidence="4 5">NBRC 12334</strain>
    </source>
</reference>
<evidence type="ECO:0000313" key="4">
    <source>
        <dbReference type="EMBL" id="GEB33927.1"/>
    </source>
</evidence>
<feature type="region of interest" description="Disordered" evidence="1">
    <location>
        <begin position="427"/>
        <end position="455"/>
    </location>
</feature>
<keyword evidence="2" id="KW-0472">Membrane</keyword>
<feature type="transmembrane region" description="Helical" evidence="2">
    <location>
        <begin position="148"/>
        <end position="169"/>
    </location>
</feature>
<feature type="transmembrane region" description="Helical" evidence="2">
    <location>
        <begin position="12"/>
        <end position="30"/>
    </location>
</feature>
<keyword evidence="2" id="KW-0812">Transmembrane</keyword>
<sequence length="455" mass="50295">MTFSLLSRWTLIFWLEALLIGGALMLLGWITASFGQLLFFCLAASLLLLAGSWLYHHGGRHSLLHLLLYPVVLGVGVLSYYLYGSWLIALALTGIFYWRVQTAVANGLGHSSMQRRFVLAFMVCLIQLVVAALYGTMVHPETFTPAPYFGMLALVTGSYVLISLAVFLLREESLPVRLPGSLGAKLAAQVVGTRLVLTVGYIAAASVVLGLVGFVWSWVKGPLGAGLYMLIEPVLLKLADWIGGLSQVLNKDQRVHNALDGQGQSENLPLDPVQQGEPLFSVLEPYLIALVILASLILLGWYMWKRRRRAEPTAAPADNTDYATNLSALPPTVDGDAAAWDVSQWFKKPIGPEDDPTRYAYYQFLQAMAKRGATVQPYETTQEFFKRLQYHPVMTAPALELAAKITSFYEQYRYQEHSLSPEELADMQQAVQALAAHAENDSQSQNPNQSQAQNQ</sequence>
<feature type="compositionally biased region" description="Low complexity" evidence="1">
    <location>
        <begin position="442"/>
        <end position="455"/>
    </location>
</feature>
<dbReference type="Proteomes" id="UP000316882">
    <property type="component" value="Unassembled WGS sequence"/>
</dbReference>
<dbReference type="STRING" id="54914.AV540_17410"/>
<feature type="transmembrane region" description="Helical" evidence="2">
    <location>
        <begin position="195"/>
        <end position="219"/>
    </location>
</feature>
<dbReference type="InterPro" id="IPR025403">
    <property type="entry name" value="TgpA-like_C"/>
</dbReference>
<dbReference type="EMBL" id="BJMH01000017">
    <property type="protein sequence ID" value="GEB33927.1"/>
    <property type="molecule type" value="Genomic_DNA"/>
</dbReference>
<feature type="transmembrane region" description="Helical" evidence="2">
    <location>
        <begin position="37"/>
        <end position="55"/>
    </location>
</feature>
<evidence type="ECO:0000256" key="1">
    <source>
        <dbReference type="SAM" id="MobiDB-lite"/>
    </source>
</evidence>
<dbReference type="Pfam" id="PF13559">
    <property type="entry name" value="DUF4129"/>
    <property type="match status" value="1"/>
</dbReference>